<name>A0A7W6NBS2_9HYPH</name>
<evidence type="ECO:0000313" key="4">
    <source>
        <dbReference type="Proteomes" id="UP000547011"/>
    </source>
</evidence>
<dbReference type="Gene3D" id="3.40.50.1820">
    <property type="entry name" value="alpha/beta hydrolase"/>
    <property type="match status" value="1"/>
</dbReference>
<dbReference type="GO" id="GO:0016787">
    <property type="term" value="F:hydrolase activity"/>
    <property type="evidence" value="ECO:0007669"/>
    <property type="project" value="UniProtKB-KW"/>
</dbReference>
<proteinExistence type="predicted"/>
<evidence type="ECO:0000313" key="3">
    <source>
        <dbReference type="EMBL" id="MBB4052869.1"/>
    </source>
</evidence>
<gene>
    <name evidence="3" type="ORF">GGR20_002517</name>
</gene>
<dbReference type="InterPro" id="IPR050300">
    <property type="entry name" value="GDXG_lipolytic_enzyme"/>
</dbReference>
<keyword evidence="4" id="KW-1185">Reference proteome</keyword>
<comment type="caution">
    <text evidence="3">The sequence shown here is derived from an EMBL/GenBank/DDBJ whole genome shotgun (WGS) entry which is preliminary data.</text>
</comment>
<keyword evidence="1" id="KW-0378">Hydrolase</keyword>
<dbReference type="SUPFAM" id="SSF53474">
    <property type="entry name" value="alpha/beta-Hydrolases"/>
    <property type="match status" value="1"/>
</dbReference>
<dbReference type="Proteomes" id="UP000547011">
    <property type="component" value="Unassembled WGS sequence"/>
</dbReference>
<dbReference type="InterPro" id="IPR029058">
    <property type="entry name" value="AB_hydrolase_fold"/>
</dbReference>
<evidence type="ECO:0000256" key="1">
    <source>
        <dbReference type="ARBA" id="ARBA00022801"/>
    </source>
</evidence>
<reference evidence="3 4" key="1">
    <citation type="submission" date="2020-08" db="EMBL/GenBank/DDBJ databases">
        <title>Genomic Encyclopedia of Type Strains, Phase IV (KMG-IV): sequencing the most valuable type-strain genomes for metagenomic binning, comparative biology and taxonomic classification.</title>
        <authorList>
            <person name="Goeker M."/>
        </authorList>
    </citation>
    <scope>NUCLEOTIDE SEQUENCE [LARGE SCALE GENOMIC DNA]</scope>
    <source>
        <strain evidence="3 4">DSM 23447</strain>
    </source>
</reference>
<sequence length="308" mass="33162">MTQVKIPPGIHEELDQCLRRMVIEPEGVRFWPELLFAQPAGFRALTMSLRVPAGDGPHPLVIYIHGGGWLFGHPHSMHVNLAAMDIDAALLGAGFAVARVSYRLSSEGTFPTQLQDCKSAVRYLRHHADLFGLDPERFASLGESAGGHLAILLGLATPAEFEGDVGVCGPSSQVNAVVDWYGITNLQTLVEQALPDSFVRHDTAISAPAQLIGGTIAQCPEAARAASPVTWVNQAAAPCLIMHGTMDRVVPAAQGAELYEAMKTANAVARWEPLEGADHCFTGYDTRHIMDSVIAFLQTALPDPRDKQ</sequence>
<dbReference type="InterPro" id="IPR049492">
    <property type="entry name" value="BD-FAE-like_dom"/>
</dbReference>
<dbReference type="AlphaFoldDB" id="A0A7W6NBS2"/>
<evidence type="ECO:0000259" key="2">
    <source>
        <dbReference type="Pfam" id="PF20434"/>
    </source>
</evidence>
<dbReference type="EMBL" id="JACIEW010000005">
    <property type="protein sequence ID" value="MBB4052869.1"/>
    <property type="molecule type" value="Genomic_DNA"/>
</dbReference>
<protein>
    <submittedName>
        <fullName evidence="3">Acetyl esterase/lipase</fullName>
    </submittedName>
</protein>
<dbReference type="PANTHER" id="PTHR48081">
    <property type="entry name" value="AB HYDROLASE SUPERFAMILY PROTEIN C4A8.06C"/>
    <property type="match status" value="1"/>
</dbReference>
<organism evidence="3 4">
    <name type="scientific">Devosia subaequoris</name>
    <dbReference type="NCBI Taxonomy" id="395930"/>
    <lineage>
        <taxon>Bacteria</taxon>
        <taxon>Pseudomonadati</taxon>
        <taxon>Pseudomonadota</taxon>
        <taxon>Alphaproteobacteria</taxon>
        <taxon>Hyphomicrobiales</taxon>
        <taxon>Devosiaceae</taxon>
        <taxon>Devosia</taxon>
    </lineage>
</organism>
<accession>A0A7W6NBS2</accession>
<dbReference type="Pfam" id="PF20434">
    <property type="entry name" value="BD-FAE"/>
    <property type="match status" value="1"/>
</dbReference>
<dbReference type="RefSeq" id="WP_183311658.1">
    <property type="nucleotide sequence ID" value="NZ_JACIEW010000005.1"/>
</dbReference>
<dbReference type="PANTHER" id="PTHR48081:SF13">
    <property type="entry name" value="ALPHA_BETA HYDROLASE"/>
    <property type="match status" value="1"/>
</dbReference>
<feature type="domain" description="BD-FAE-like" evidence="2">
    <location>
        <begin position="54"/>
        <end position="261"/>
    </location>
</feature>